<proteinExistence type="predicted"/>
<accession>A0A016THE4</accession>
<feature type="region of interest" description="Disordered" evidence="1">
    <location>
        <begin position="163"/>
        <end position="183"/>
    </location>
</feature>
<keyword evidence="3" id="KW-1185">Reference proteome</keyword>
<dbReference type="Proteomes" id="UP000024635">
    <property type="component" value="Unassembled WGS sequence"/>
</dbReference>
<evidence type="ECO:0000313" key="3">
    <source>
        <dbReference type="Proteomes" id="UP000024635"/>
    </source>
</evidence>
<comment type="caution">
    <text evidence="2">The sequence shown here is derived from an EMBL/GenBank/DDBJ whole genome shotgun (WGS) entry which is preliminary data.</text>
</comment>
<evidence type="ECO:0000256" key="1">
    <source>
        <dbReference type="SAM" id="MobiDB-lite"/>
    </source>
</evidence>
<protein>
    <recommendedName>
        <fullName evidence="4">ENTH domain-containing protein</fullName>
    </recommendedName>
</protein>
<evidence type="ECO:0000313" key="2">
    <source>
        <dbReference type="EMBL" id="EYC02136.1"/>
    </source>
</evidence>
<dbReference type="STRING" id="53326.A0A016THE4"/>
<feature type="region of interest" description="Disordered" evidence="1">
    <location>
        <begin position="37"/>
        <end position="101"/>
    </location>
</feature>
<name>A0A016THE4_9BILA</name>
<feature type="compositionally biased region" description="Basic and acidic residues" evidence="1">
    <location>
        <begin position="42"/>
        <end position="59"/>
    </location>
</feature>
<evidence type="ECO:0008006" key="4">
    <source>
        <dbReference type="Google" id="ProtNLM"/>
    </source>
</evidence>
<gene>
    <name evidence="2" type="primary">Acey_s0101.g3328</name>
    <name evidence="2" type="ORF">Y032_0101g3328</name>
</gene>
<organism evidence="2 3">
    <name type="scientific">Ancylostoma ceylanicum</name>
    <dbReference type="NCBI Taxonomy" id="53326"/>
    <lineage>
        <taxon>Eukaryota</taxon>
        <taxon>Metazoa</taxon>
        <taxon>Ecdysozoa</taxon>
        <taxon>Nematoda</taxon>
        <taxon>Chromadorea</taxon>
        <taxon>Rhabditida</taxon>
        <taxon>Rhabditina</taxon>
        <taxon>Rhabditomorpha</taxon>
        <taxon>Strongyloidea</taxon>
        <taxon>Ancylostomatidae</taxon>
        <taxon>Ancylostomatinae</taxon>
        <taxon>Ancylostoma</taxon>
    </lineage>
</organism>
<dbReference type="EMBL" id="JARK01001437">
    <property type="protein sequence ID" value="EYC02136.1"/>
    <property type="molecule type" value="Genomic_DNA"/>
</dbReference>
<feature type="compositionally biased region" description="Low complexity" evidence="1">
    <location>
        <begin position="171"/>
        <end position="183"/>
    </location>
</feature>
<reference evidence="3" key="1">
    <citation type="journal article" date="2015" name="Nat. Genet.">
        <title>The genome and transcriptome of the zoonotic hookworm Ancylostoma ceylanicum identify infection-specific gene families.</title>
        <authorList>
            <person name="Schwarz E.M."/>
            <person name="Hu Y."/>
            <person name="Antoshechkin I."/>
            <person name="Miller M.M."/>
            <person name="Sternberg P.W."/>
            <person name="Aroian R.V."/>
        </authorList>
    </citation>
    <scope>NUCLEOTIDE SEQUENCE</scope>
    <source>
        <strain evidence="3">HY135</strain>
    </source>
</reference>
<dbReference type="OrthoDB" id="4033880at2759"/>
<dbReference type="AlphaFoldDB" id="A0A016THE4"/>
<sequence length="310" mass="33957">MYNRVQFEFFHIIIVYVRHRVKLILELLGDDDKLRAQRKKVKSDNKDRYQGYTSEDIRMGRGGSYNSSSASGFDDEWDDGAAQRHKRNSSYGDNREDYTTKEVNSFQFPEEARRGSISPELGFRQDPISDDDFGDFATARSNPQPALTVRTTDITQAGAAHIPALRPPAPASSSTTTATTTSSTSFDLLGLDAPSLSLDSAPAVKAADLFTTPLTTFTSDTQVKQPAAFDAVKVTTGASTATEPTVNDLLGSNSSTMPVDNMFVADWTAAPSAPRIGVPQSQTAFTAYMSPASAKVWYMRYGRPWLGFSR</sequence>